<organism evidence="2">
    <name type="scientific">Staphylococcus aureus</name>
    <dbReference type="NCBI Taxonomy" id="1280"/>
    <lineage>
        <taxon>Bacteria</taxon>
        <taxon>Bacillati</taxon>
        <taxon>Bacillota</taxon>
        <taxon>Bacilli</taxon>
        <taxon>Bacillales</taxon>
        <taxon>Staphylococcaceae</taxon>
        <taxon>Staphylococcus</taxon>
    </lineage>
</organism>
<keyword evidence="2" id="KW-0614">Plasmid</keyword>
<evidence type="ECO:0000313" key="2">
    <source>
        <dbReference type="EMBL" id="BAO01003.1"/>
    </source>
</evidence>
<feature type="transmembrane region" description="Helical" evidence="1">
    <location>
        <begin position="14"/>
        <end position="33"/>
    </location>
</feature>
<reference evidence="2" key="1">
    <citation type="journal article" date="2013" name="Antimicrob. Agents Chemother.">
        <title>Emergence of Staphylococcus aureus Carrying Multiple Drug Resistance Genes on a Plasmid Encoding Exfoliative Toxin B.</title>
        <authorList>
            <person name="Hisatsune J."/>
            <person name="Hirakawa H."/>
            <person name="Yamaguchi T."/>
            <person name="Fudaba Y."/>
            <person name="Oshima K."/>
            <person name="Hattori M."/>
            <person name="Kato F."/>
            <person name="Kayama S."/>
            <person name="Sugai M."/>
        </authorList>
    </citation>
    <scope>NUCLEOTIDE SEQUENCE</scope>
    <source>
        <strain evidence="2">TY825</strain>
        <plasmid evidence="2">pETB</plasmid>
    </source>
</reference>
<proteinExistence type="predicted"/>
<name>U3U9Z0_STAAU</name>
<dbReference type="EMBL" id="AP012467">
    <property type="protein sequence ID" value="BAO01003.1"/>
    <property type="molecule type" value="Genomic_DNA"/>
</dbReference>
<evidence type="ECO:0000256" key="1">
    <source>
        <dbReference type="SAM" id="Phobius"/>
    </source>
</evidence>
<protein>
    <submittedName>
        <fullName evidence="2">Uncharacterized protein</fullName>
    </submittedName>
</protein>
<dbReference type="AlphaFoldDB" id="U3U9Z0"/>
<keyword evidence="1" id="KW-0812">Transmembrane</keyword>
<keyword evidence="1" id="KW-0472">Membrane</keyword>
<geneLocation type="plasmid" evidence="2">
    <name>pETB</name>
</geneLocation>
<accession>U3U9Z0</accession>
<sequence>MISVISYSIEIFKYLYSEFSFPLLIMVIIIIFYKQIKNILDDLTKLHISWNDRSIGIEREKLRVKYF</sequence>
<keyword evidence="1" id="KW-1133">Transmembrane helix</keyword>